<accession>A0ABY7DIG5</accession>
<evidence type="ECO:0000313" key="6">
    <source>
        <dbReference type="Proteomes" id="UP001164746"/>
    </source>
</evidence>
<keyword evidence="6" id="KW-1185">Reference proteome</keyword>
<keyword evidence="2 3" id="KW-0040">ANK repeat</keyword>
<name>A0ABY7DIG5_MYAAR</name>
<organism evidence="5 6">
    <name type="scientific">Mya arenaria</name>
    <name type="common">Soft-shell clam</name>
    <dbReference type="NCBI Taxonomy" id="6604"/>
    <lineage>
        <taxon>Eukaryota</taxon>
        <taxon>Metazoa</taxon>
        <taxon>Spiralia</taxon>
        <taxon>Lophotrochozoa</taxon>
        <taxon>Mollusca</taxon>
        <taxon>Bivalvia</taxon>
        <taxon>Autobranchia</taxon>
        <taxon>Heteroconchia</taxon>
        <taxon>Euheterodonta</taxon>
        <taxon>Imparidentia</taxon>
        <taxon>Neoheterodontei</taxon>
        <taxon>Myida</taxon>
        <taxon>Myoidea</taxon>
        <taxon>Myidae</taxon>
        <taxon>Mya</taxon>
    </lineage>
</organism>
<dbReference type="InterPro" id="IPR002110">
    <property type="entry name" value="Ankyrin_rpt"/>
</dbReference>
<dbReference type="PANTHER" id="PTHR24126:SF14">
    <property type="entry name" value="ANK_REP_REGION DOMAIN-CONTAINING PROTEIN"/>
    <property type="match status" value="1"/>
</dbReference>
<gene>
    <name evidence="4" type="ORF">MAR_029671</name>
    <name evidence="5" type="ORF">MAR_029713</name>
</gene>
<dbReference type="Proteomes" id="UP001164746">
    <property type="component" value="Chromosome 2"/>
</dbReference>
<reference evidence="5" key="1">
    <citation type="submission" date="2022-11" db="EMBL/GenBank/DDBJ databases">
        <title>Centuries of genome instability and evolution in soft-shell clam transmissible cancer (bioRxiv).</title>
        <authorList>
            <person name="Hart S.F.M."/>
            <person name="Yonemitsu M.A."/>
            <person name="Giersch R.M."/>
            <person name="Beal B.F."/>
            <person name="Arriagada G."/>
            <person name="Davis B.W."/>
            <person name="Ostrander E.A."/>
            <person name="Goff S.P."/>
            <person name="Metzger M.J."/>
        </authorList>
    </citation>
    <scope>NUCLEOTIDE SEQUENCE</scope>
    <source>
        <strain evidence="5">MELC-2E11</strain>
        <tissue evidence="5">Siphon/mantle</tissue>
    </source>
</reference>
<dbReference type="PANTHER" id="PTHR24126">
    <property type="entry name" value="ANKYRIN REPEAT, PH AND SEC7 DOMAIN CONTAINING PROTEIN SECG-RELATED"/>
    <property type="match status" value="1"/>
</dbReference>
<protein>
    <submittedName>
        <fullName evidence="5">ASB13-like protein</fullName>
    </submittedName>
</protein>
<dbReference type="EMBL" id="CP111013">
    <property type="protein sequence ID" value="WAQ96981.1"/>
    <property type="molecule type" value="Genomic_DNA"/>
</dbReference>
<dbReference type="SMART" id="SM00248">
    <property type="entry name" value="ANK"/>
    <property type="match status" value="2"/>
</dbReference>
<feature type="repeat" description="ANK" evidence="3">
    <location>
        <begin position="101"/>
        <end position="130"/>
    </location>
</feature>
<feature type="non-terminal residue" evidence="5">
    <location>
        <position position="1"/>
    </location>
</feature>
<evidence type="ECO:0000256" key="3">
    <source>
        <dbReference type="PROSITE-ProRule" id="PRU00023"/>
    </source>
</evidence>
<evidence type="ECO:0000313" key="4">
    <source>
        <dbReference type="EMBL" id="WAQ96981.1"/>
    </source>
</evidence>
<dbReference type="PROSITE" id="PS50297">
    <property type="entry name" value="ANK_REP_REGION"/>
    <property type="match status" value="1"/>
</dbReference>
<evidence type="ECO:0000256" key="2">
    <source>
        <dbReference type="ARBA" id="ARBA00023043"/>
    </source>
</evidence>
<dbReference type="SUPFAM" id="SSF48403">
    <property type="entry name" value="Ankyrin repeat"/>
    <property type="match status" value="1"/>
</dbReference>
<dbReference type="Gene3D" id="1.25.40.20">
    <property type="entry name" value="Ankyrin repeat-containing domain"/>
    <property type="match status" value="2"/>
</dbReference>
<evidence type="ECO:0000256" key="1">
    <source>
        <dbReference type="ARBA" id="ARBA00022737"/>
    </source>
</evidence>
<evidence type="ECO:0000313" key="5">
    <source>
        <dbReference type="EMBL" id="WAQ97023.1"/>
    </source>
</evidence>
<dbReference type="InterPro" id="IPR036770">
    <property type="entry name" value="Ankyrin_rpt-contain_sf"/>
</dbReference>
<sequence length="138" mass="15333">MIWKASLTFVKTAIISIGSTFTLRFLSYKWECASLLVDAGANLNHTDCHFGTPLHAAVFKGSINSAKVLLKAGTVSVFLYTNYRRRIMSGCNVNSIKILSTPLHTAARQQDYNIALLLLMFGADPTMKDNYDRRAIDV</sequence>
<dbReference type="EMBL" id="CP111013">
    <property type="protein sequence ID" value="WAQ97023.1"/>
    <property type="molecule type" value="Genomic_DNA"/>
</dbReference>
<keyword evidence="1" id="KW-0677">Repeat</keyword>
<proteinExistence type="predicted"/>
<dbReference type="Pfam" id="PF00023">
    <property type="entry name" value="Ank"/>
    <property type="match status" value="2"/>
</dbReference>
<dbReference type="PROSITE" id="PS50088">
    <property type="entry name" value="ANK_REPEAT"/>
    <property type="match status" value="1"/>
</dbReference>